<keyword evidence="7" id="KW-1003">Cell membrane</keyword>
<evidence type="ECO:0000256" key="3">
    <source>
        <dbReference type="ARBA" id="ARBA00007090"/>
    </source>
</evidence>
<comment type="caution">
    <text evidence="29">The sequence shown here is derived from an EMBL/GenBank/DDBJ whole genome shotgun (WGS) entry which is preliminary data.</text>
</comment>
<evidence type="ECO:0000256" key="5">
    <source>
        <dbReference type="ARBA" id="ARBA00012448"/>
    </source>
</evidence>
<dbReference type="InterPro" id="IPR001264">
    <property type="entry name" value="Glyco_trans_51"/>
</dbReference>
<evidence type="ECO:0000259" key="27">
    <source>
        <dbReference type="Pfam" id="PF00912"/>
    </source>
</evidence>
<evidence type="ECO:0000256" key="25">
    <source>
        <dbReference type="ARBA" id="ARBA00049902"/>
    </source>
</evidence>
<dbReference type="InterPro" id="IPR036950">
    <property type="entry name" value="PBP_transglycosylase"/>
</dbReference>
<proteinExistence type="inferred from homology"/>
<dbReference type="Pfam" id="PF00912">
    <property type="entry name" value="Transgly"/>
    <property type="match status" value="1"/>
</dbReference>
<dbReference type="RefSeq" id="WP_285869952.1">
    <property type="nucleotide sequence ID" value="NZ_JARFYM010000014.1"/>
</dbReference>
<keyword evidence="21" id="KW-0511">Multifunctional enzyme</keyword>
<evidence type="ECO:0000256" key="13">
    <source>
        <dbReference type="ARBA" id="ARBA00022692"/>
    </source>
</evidence>
<evidence type="ECO:0000256" key="18">
    <source>
        <dbReference type="ARBA" id="ARBA00022989"/>
    </source>
</evidence>
<dbReference type="Pfam" id="PF17092">
    <property type="entry name" value="PCB_OB"/>
    <property type="match status" value="1"/>
</dbReference>
<dbReference type="EC" id="2.4.99.28" evidence="24"/>
<evidence type="ECO:0000256" key="24">
    <source>
        <dbReference type="ARBA" id="ARBA00044770"/>
    </source>
</evidence>
<evidence type="ECO:0000256" key="22">
    <source>
        <dbReference type="ARBA" id="ARBA00023316"/>
    </source>
</evidence>
<comment type="subcellular location">
    <subcellularLocation>
        <location evidence="1">Cell inner membrane</location>
        <topology evidence="1">Single-pass type II membrane protein</topology>
    </subcellularLocation>
</comment>
<evidence type="ECO:0000256" key="11">
    <source>
        <dbReference type="ARBA" id="ARBA00022676"/>
    </source>
</evidence>
<dbReference type="PANTHER" id="PTHR32282">
    <property type="entry name" value="BINDING PROTEIN TRANSPEPTIDASE, PUTATIVE-RELATED"/>
    <property type="match status" value="1"/>
</dbReference>
<dbReference type="Pfam" id="PF00905">
    <property type="entry name" value="Transpeptidase"/>
    <property type="match status" value="1"/>
</dbReference>
<comment type="similarity">
    <text evidence="3">In the C-terminal section; belongs to the transpeptidase family.</text>
</comment>
<keyword evidence="15" id="KW-0133">Cell shape</keyword>
<dbReference type="InterPro" id="IPR023346">
    <property type="entry name" value="Lysozyme-like_dom_sf"/>
</dbReference>
<evidence type="ECO:0000256" key="9">
    <source>
        <dbReference type="ARBA" id="ARBA00022645"/>
    </source>
</evidence>
<dbReference type="SUPFAM" id="SSF56601">
    <property type="entry name" value="beta-lactamase/transpeptidase-like"/>
    <property type="match status" value="1"/>
</dbReference>
<dbReference type="SUPFAM" id="SSF53955">
    <property type="entry name" value="Lysozyme-like"/>
    <property type="match status" value="1"/>
</dbReference>
<dbReference type="InterPro" id="IPR031376">
    <property type="entry name" value="PCB_OB"/>
</dbReference>
<evidence type="ECO:0000256" key="12">
    <source>
        <dbReference type="ARBA" id="ARBA00022679"/>
    </source>
</evidence>
<keyword evidence="13" id="KW-0812">Transmembrane</keyword>
<keyword evidence="18" id="KW-1133">Transmembrane helix</keyword>
<keyword evidence="10" id="KW-0645">Protease</keyword>
<evidence type="ECO:0000256" key="1">
    <source>
        <dbReference type="ARBA" id="ARBA00004249"/>
    </source>
</evidence>
<dbReference type="InterPro" id="IPR001460">
    <property type="entry name" value="PCN-bd_Tpept"/>
</dbReference>
<accession>A0ABT7K0V2</accession>
<dbReference type="InterPro" id="IPR012338">
    <property type="entry name" value="Beta-lactam/transpept-like"/>
</dbReference>
<evidence type="ECO:0000259" key="28">
    <source>
        <dbReference type="Pfam" id="PF17092"/>
    </source>
</evidence>
<evidence type="ECO:0000256" key="7">
    <source>
        <dbReference type="ARBA" id="ARBA00022475"/>
    </source>
</evidence>
<dbReference type="NCBIfam" id="TIGR02074">
    <property type="entry name" value="PBP_1a_fam"/>
    <property type="match status" value="1"/>
</dbReference>
<evidence type="ECO:0000256" key="10">
    <source>
        <dbReference type="ARBA" id="ARBA00022670"/>
    </source>
</evidence>
<evidence type="ECO:0000256" key="16">
    <source>
        <dbReference type="ARBA" id="ARBA00022968"/>
    </source>
</evidence>
<gene>
    <name evidence="29" type="ORF">PY649_17925</name>
</gene>
<comment type="catalytic activity">
    <reaction evidence="25">
        <text>[GlcNAc-(1-&gt;4)-Mur2Ac(oyl-L-Ala-gamma-D-Glu-L-Lys-D-Ala-D-Ala)](n)-di-trans,octa-cis-undecaprenyl diphosphate + beta-D-GlcNAc-(1-&gt;4)-Mur2Ac(oyl-L-Ala-gamma-D-Glu-L-Lys-D-Ala-D-Ala)-di-trans,octa-cis-undecaprenyl diphosphate = [GlcNAc-(1-&gt;4)-Mur2Ac(oyl-L-Ala-gamma-D-Glu-L-Lys-D-Ala-D-Ala)](n+1)-di-trans,octa-cis-undecaprenyl diphosphate + di-trans,octa-cis-undecaprenyl diphosphate + H(+)</text>
        <dbReference type="Rhea" id="RHEA:23708"/>
        <dbReference type="Rhea" id="RHEA-COMP:9602"/>
        <dbReference type="Rhea" id="RHEA-COMP:9603"/>
        <dbReference type="ChEBI" id="CHEBI:15378"/>
        <dbReference type="ChEBI" id="CHEBI:58405"/>
        <dbReference type="ChEBI" id="CHEBI:60033"/>
        <dbReference type="ChEBI" id="CHEBI:78435"/>
        <dbReference type="EC" id="2.4.99.28"/>
    </reaction>
</comment>
<evidence type="ECO:0000256" key="21">
    <source>
        <dbReference type="ARBA" id="ARBA00023268"/>
    </source>
</evidence>
<keyword evidence="30" id="KW-1185">Reference proteome</keyword>
<dbReference type="PANTHER" id="PTHR32282:SF27">
    <property type="entry name" value="PENICILLIN-BINDING PROTEIN 1A"/>
    <property type="match status" value="1"/>
</dbReference>
<keyword evidence="22" id="KW-0961">Cell wall biogenesis/degradation</keyword>
<evidence type="ECO:0000256" key="23">
    <source>
        <dbReference type="ARBA" id="ARBA00034000"/>
    </source>
</evidence>
<evidence type="ECO:0000256" key="15">
    <source>
        <dbReference type="ARBA" id="ARBA00022960"/>
    </source>
</evidence>
<evidence type="ECO:0000256" key="8">
    <source>
        <dbReference type="ARBA" id="ARBA00022519"/>
    </source>
</evidence>
<keyword evidence="16" id="KW-0735">Signal-anchor</keyword>
<evidence type="ECO:0000256" key="17">
    <source>
        <dbReference type="ARBA" id="ARBA00022984"/>
    </source>
</evidence>
<evidence type="ECO:0000256" key="2">
    <source>
        <dbReference type="ARBA" id="ARBA00004752"/>
    </source>
</evidence>
<comment type="pathway">
    <text evidence="2">Cell wall biogenesis; peptidoglycan biosynthesis.</text>
</comment>
<dbReference type="Proteomes" id="UP001172645">
    <property type="component" value="Unassembled WGS sequence"/>
</dbReference>
<organism evidence="29 30">
    <name type="scientific">Rhizobium mayense</name>
    <dbReference type="NCBI Taxonomy" id="1312184"/>
    <lineage>
        <taxon>Bacteria</taxon>
        <taxon>Pseudomonadati</taxon>
        <taxon>Pseudomonadota</taxon>
        <taxon>Alphaproteobacteria</taxon>
        <taxon>Hyphomicrobiales</taxon>
        <taxon>Rhizobiaceae</taxon>
        <taxon>Rhizobium/Agrobacterium group</taxon>
        <taxon>Rhizobium</taxon>
    </lineage>
</organism>
<sequence length="821" mass="88721">MVRLIGYFFGLGCILFLGAAAAAAIYLSVVSKDLPDYEVLAKYAPPVTTRIHAGNGALMKEYSRENRLFLPIQAIPDRVKAAFLSAEDKNFYNHPGVDVGGLMRAVAVNLQNIGSGRRFVGASTITQQVAKNFLLSADQTFDRKIKEAILSFRIEQTYSKDKILELYLNEIYFGLNSYGIAGAALTYFDKSVNELTIADSAYLASLPKGPSNYNPFRHPDAAMTRRNWVIDRMVENGYVSQSDGEDAKKQPLGVVPPKNGPSLFASDYFSEEVRRQLIDQYGEKMLYEGGLSVRTSLDPQMQLEARKALQDGLVDYDERRGFHGPIKQIATSQDWGSELAKIPALGDVPEWQLAVVLSVSDQTVDIGLQPSVDAAGKVAGDRKRGTIAAADMRWAYRSANGAKTAKSPSGVLNAGDVIYVQKTGDADSSTYRLRQPPKVQGGLVAMDPHTGRVLAMVGGFSYAQSEFNRATQAKRQPGSSFKPFVYAAAMDNGYTPASVILDDPLQITLSNGQVWKPENYEGEGGGAHTLRFAIEHSRNLMTVRLAADMGMPLVAEYADRFGIYDHMNPVLAMALGAGETTVLRMVSAYSVIANGGKQIKPTLIDRIQDRYGATIFKHEERVCDTCNFSEWQNQDEPVIADNREQVLDPMTAYQVTSMMQGVVVRGTAAGKVKLNTDVAGKTGTTNDEKDAWFVGFTPSLVAGLYIGYDTPSTLGRGATGGSIAAPIFNEFMQAATKDQPPQKFQVPAGMNMMAVNRATGMAAQTGDPDAIMEAFKPGTGPATTYTVIGGGDASAQVAPEEILKTSPQANQAVTSGAGGLF</sequence>
<comment type="similarity">
    <text evidence="4">In the N-terminal section; belongs to the glycosyltransferase 51 family.</text>
</comment>
<feature type="domain" description="Penicillin-binding protein OB-like" evidence="28">
    <location>
        <begin position="322"/>
        <end position="439"/>
    </location>
</feature>
<evidence type="ECO:0000313" key="30">
    <source>
        <dbReference type="Proteomes" id="UP001172645"/>
    </source>
</evidence>
<keyword evidence="8" id="KW-0997">Cell inner membrane</keyword>
<keyword evidence="14" id="KW-0378">Hydrolase</keyword>
<protein>
    <recommendedName>
        <fullName evidence="6">Penicillin-binding protein 1A</fullName>
        <ecNumber evidence="24">2.4.99.28</ecNumber>
        <ecNumber evidence="5">3.4.16.4</ecNumber>
    </recommendedName>
</protein>
<keyword evidence="9" id="KW-0121">Carboxypeptidase</keyword>
<evidence type="ECO:0000313" key="29">
    <source>
        <dbReference type="EMBL" id="MDL2400789.1"/>
    </source>
</evidence>
<dbReference type="Gene3D" id="1.10.3810.10">
    <property type="entry name" value="Biosynthetic peptidoglycan transglycosylase-like"/>
    <property type="match status" value="1"/>
</dbReference>
<evidence type="ECO:0000256" key="19">
    <source>
        <dbReference type="ARBA" id="ARBA00023136"/>
    </source>
</evidence>
<dbReference type="EMBL" id="JARFYM010000014">
    <property type="protein sequence ID" value="MDL2400789.1"/>
    <property type="molecule type" value="Genomic_DNA"/>
</dbReference>
<keyword evidence="11" id="KW-0328">Glycosyltransferase</keyword>
<evidence type="ECO:0000256" key="14">
    <source>
        <dbReference type="ARBA" id="ARBA00022801"/>
    </source>
</evidence>
<dbReference type="InterPro" id="IPR050396">
    <property type="entry name" value="Glycosyltr_51/Transpeptidase"/>
</dbReference>
<keyword evidence="17" id="KW-0573">Peptidoglycan synthesis</keyword>
<feature type="domain" description="Glycosyl transferase family 51" evidence="27">
    <location>
        <begin position="56"/>
        <end position="233"/>
    </location>
</feature>
<keyword evidence="19" id="KW-0472">Membrane</keyword>
<comment type="catalytic activity">
    <reaction evidence="23">
        <text>Preferential cleavage: (Ac)2-L-Lys-D-Ala-|-D-Ala. Also transpeptidation of peptidyl-alanyl moieties that are N-acyl substituents of D-alanine.</text>
        <dbReference type="EC" id="3.4.16.4"/>
    </reaction>
</comment>
<name>A0ABT7K0V2_9HYPH</name>
<evidence type="ECO:0000256" key="6">
    <source>
        <dbReference type="ARBA" id="ARBA00018638"/>
    </source>
</evidence>
<keyword evidence="20" id="KW-0046">Antibiotic resistance</keyword>
<evidence type="ECO:0000259" key="26">
    <source>
        <dbReference type="Pfam" id="PF00905"/>
    </source>
</evidence>
<keyword evidence="12" id="KW-0808">Transferase</keyword>
<feature type="domain" description="Penicillin-binding protein transpeptidase" evidence="26">
    <location>
        <begin position="441"/>
        <end position="733"/>
    </location>
</feature>
<dbReference type="Gene3D" id="3.40.710.10">
    <property type="entry name" value="DD-peptidase/beta-lactamase superfamily"/>
    <property type="match status" value="2"/>
</dbReference>
<dbReference type="EC" id="3.4.16.4" evidence="5"/>
<evidence type="ECO:0000256" key="4">
    <source>
        <dbReference type="ARBA" id="ARBA00007739"/>
    </source>
</evidence>
<evidence type="ECO:0000256" key="20">
    <source>
        <dbReference type="ARBA" id="ARBA00023251"/>
    </source>
</evidence>
<reference evidence="29" key="1">
    <citation type="submission" date="2023-06" db="EMBL/GenBank/DDBJ databases">
        <title>Phylogenetic Diversity of Rhizobium strains.</title>
        <authorList>
            <person name="Moura F.T."/>
            <person name="Helene L.C.F."/>
            <person name="Hungria M."/>
        </authorList>
    </citation>
    <scope>NUCLEOTIDE SEQUENCE</scope>
    <source>
        <strain evidence="29">CCGE526</strain>
    </source>
</reference>